<accession>A0A6C0CQ79</accession>
<dbReference type="AlphaFoldDB" id="A0A6C0CQ79"/>
<evidence type="ECO:0008006" key="2">
    <source>
        <dbReference type="Google" id="ProtNLM"/>
    </source>
</evidence>
<reference evidence="1" key="1">
    <citation type="journal article" date="2020" name="Nature">
        <title>Giant virus diversity and host interactions through global metagenomics.</title>
        <authorList>
            <person name="Schulz F."/>
            <person name="Roux S."/>
            <person name="Paez-Espino D."/>
            <person name="Jungbluth S."/>
            <person name="Walsh D.A."/>
            <person name="Denef V.J."/>
            <person name="McMahon K.D."/>
            <person name="Konstantinidis K.T."/>
            <person name="Eloe-Fadrosh E.A."/>
            <person name="Kyrpides N.C."/>
            <person name="Woyke T."/>
        </authorList>
    </citation>
    <scope>NUCLEOTIDE SEQUENCE</scope>
    <source>
        <strain evidence="1">GVMAG-M-3300021425-14</strain>
    </source>
</reference>
<dbReference type="InterPro" id="IPR036465">
    <property type="entry name" value="vWFA_dom_sf"/>
</dbReference>
<proteinExistence type="predicted"/>
<organism evidence="1">
    <name type="scientific">viral metagenome</name>
    <dbReference type="NCBI Taxonomy" id="1070528"/>
    <lineage>
        <taxon>unclassified sequences</taxon>
        <taxon>metagenomes</taxon>
        <taxon>organismal metagenomes</taxon>
    </lineage>
</organism>
<protein>
    <recommendedName>
        <fullName evidence="2">VWFA domain-containing protein</fullName>
    </recommendedName>
</protein>
<name>A0A6C0CQ79_9ZZZZ</name>
<sequence length="275" mass="31380">MTSIASIENTQNNNILNIFLVDKTGSMNICAQQTVSGFKEFKDNMKKNVDPNICVEYALGLFDVECNLHEYKNINEIPDLVLAKDYQENNKNHLLYEPDNMTALYDALDTVFKKWGHLNNCVLAIFTDGESNSDRVANKNTIFQKIRKLEEEKQWMFHYFGANVDAYKGGADIGITNTTQCDVGDMSSVFRGVSDNMTQMTRCQSQRMRHVSAPSQLMTVSNPTLTSPTLHREHRAPFEDELNDLLPPQLLRQKAQIFPDDEESQFENDVLSSNY</sequence>
<dbReference type="EMBL" id="MN739460">
    <property type="protein sequence ID" value="QHT05839.1"/>
    <property type="molecule type" value="Genomic_DNA"/>
</dbReference>
<dbReference type="SUPFAM" id="SSF53300">
    <property type="entry name" value="vWA-like"/>
    <property type="match status" value="1"/>
</dbReference>
<evidence type="ECO:0000313" key="1">
    <source>
        <dbReference type="EMBL" id="QHT05839.1"/>
    </source>
</evidence>